<accession>A0ABP7WX18</accession>
<dbReference type="InterPro" id="IPR051030">
    <property type="entry name" value="Vitamin_B12-ABC_binding"/>
</dbReference>
<evidence type="ECO:0000313" key="2">
    <source>
        <dbReference type="EMBL" id="GAA4098963.1"/>
    </source>
</evidence>
<evidence type="ECO:0000313" key="3">
    <source>
        <dbReference type="Proteomes" id="UP001500841"/>
    </source>
</evidence>
<organism evidence="2 3">
    <name type="scientific">Mucilaginibacter panaciglaebae</name>
    <dbReference type="NCBI Taxonomy" id="502331"/>
    <lineage>
        <taxon>Bacteria</taxon>
        <taxon>Pseudomonadati</taxon>
        <taxon>Bacteroidota</taxon>
        <taxon>Sphingobacteriia</taxon>
        <taxon>Sphingobacteriales</taxon>
        <taxon>Sphingobacteriaceae</taxon>
        <taxon>Mucilaginibacter</taxon>
    </lineage>
</organism>
<protein>
    <recommendedName>
        <fullName evidence="1">Fe/B12 periplasmic-binding domain-containing protein</fullName>
    </recommendedName>
</protein>
<evidence type="ECO:0000259" key="1">
    <source>
        <dbReference type="PROSITE" id="PS50983"/>
    </source>
</evidence>
<dbReference type="PROSITE" id="PS50983">
    <property type="entry name" value="FE_B12_PBP"/>
    <property type="match status" value="1"/>
</dbReference>
<dbReference type="SUPFAM" id="SSF53807">
    <property type="entry name" value="Helical backbone' metal receptor"/>
    <property type="match status" value="1"/>
</dbReference>
<sequence length="153" mass="17341">MTSLTEEQQERLDIIKHKLKFIEQKPKVAFVKTLEPLALAADEIVKIVNMAGGSLIEGDEQTLFALNPDVVILMPDDMPIAQTMTNIDRLLQLPGFTELQAIKNNRLYIVSGDIFLDDSTENRVEATELLAEILYPKQFIFGYEGNGWIRFTI</sequence>
<dbReference type="Gene3D" id="3.40.50.1980">
    <property type="entry name" value="Nitrogenase molybdenum iron protein domain"/>
    <property type="match status" value="1"/>
</dbReference>
<keyword evidence="3" id="KW-1185">Reference proteome</keyword>
<dbReference type="EMBL" id="BAABCV010000008">
    <property type="protein sequence ID" value="GAA4098963.1"/>
    <property type="molecule type" value="Genomic_DNA"/>
</dbReference>
<proteinExistence type="predicted"/>
<reference evidence="3" key="1">
    <citation type="journal article" date="2019" name="Int. J. Syst. Evol. Microbiol.">
        <title>The Global Catalogue of Microorganisms (GCM) 10K type strain sequencing project: providing services to taxonomists for standard genome sequencing and annotation.</title>
        <authorList>
            <consortium name="The Broad Institute Genomics Platform"/>
            <consortium name="The Broad Institute Genome Sequencing Center for Infectious Disease"/>
            <person name="Wu L."/>
            <person name="Ma J."/>
        </authorList>
    </citation>
    <scope>NUCLEOTIDE SEQUENCE [LARGE SCALE GENOMIC DNA]</scope>
    <source>
        <strain evidence="3">JCM 17085</strain>
    </source>
</reference>
<feature type="domain" description="Fe/B12 periplasmic-binding" evidence="1">
    <location>
        <begin position="1"/>
        <end position="138"/>
    </location>
</feature>
<name>A0ABP7WX18_9SPHI</name>
<dbReference type="PANTHER" id="PTHR42860">
    <property type="entry name" value="VITAMIN B12-BINDING PROTEIN"/>
    <property type="match status" value="1"/>
</dbReference>
<gene>
    <name evidence="2" type="ORF">GCM10022392_23780</name>
</gene>
<dbReference type="Proteomes" id="UP001500841">
    <property type="component" value="Unassembled WGS sequence"/>
</dbReference>
<dbReference type="PANTHER" id="PTHR42860:SF1">
    <property type="entry name" value="VITAMIN B12-BINDING PROTEIN"/>
    <property type="match status" value="1"/>
</dbReference>
<dbReference type="InterPro" id="IPR002491">
    <property type="entry name" value="ABC_transptr_periplasmic_BD"/>
</dbReference>
<dbReference type="RefSeq" id="WP_345104602.1">
    <property type="nucleotide sequence ID" value="NZ_BAABCV010000008.1"/>
</dbReference>
<comment type="caution">
    <text evidence="2">The sequence shown here is derived from an EMBL/GenBank/DDBJ whole genome shotgun (WGS) entry which is preliminary data.</text>
</comment>